<name>A0A318D3B4_9GAMM</name>
<evidence type="ECO:0000256" key="1">
    <source>
        <dbReference type="SAM" id="MobiDB-lite"/>
    </source>
</evidence>
<proteinExistence type="predicted"/>
<protein>
    <submittedName>
        <fullName evidence="2">Uncharacterized protein</fullName>
    </submittedName>
</protein>
<keyword evidence="3" id="KW-1185">Reference proteome</keyword>
<reference evidence="2 3" key="1">
    <citation type="submission" date="2018-05" db="EMBL/GenBank/DDBJ databases">
        <title>Kangiella spongicola genome sequence.</title>
        <authorList>
            <person name="Maclea K.S."/>
            <person name="Goen A.E."/>
            <person name="Kelley C."/>
            <person name="Underriner A."/>
            <person name="Silverwood T."/>
            <person name="Trachtenberg A.M."/>
        </authorList>
    </citation>
    <scope>NUCLEOTIDE SEQUENCE [LARGE SCALE GENOMIC DNA]</scope>
    <source>
        <strain evidence="2 3">ATCC BAA-2076</strain>
    </source>
</reference>
<evidence type="ECO:0000313" key="2">
    <source>
        <dbReference type="EMBL" id="PXF62318.1"/>
    </source>
</evidence>
<sequence length="63" mass="6939">MAPAAVVEEKVEPVEAPVKSPQPEASEPTKESESEEENLDDLEKHLREKALRSMRKAQASPPS</sequence>
<gene>
    <name evidence="2" type="ORF">DL796_12145</name>
</gene>
<dbReference type="Proteomes" id="UP000247689">
    <property type="component" value="Unassembled WGS sequence"/>
</dbReference>
<organism evidence="2 3">
    <name type="scientific">Kangiella spongicola</name>
    <dbReference type="NCBI Taxonomy" id="796379"/>
    <lineage>
        <taxon>Bacteria</taxon>
        <taxon>Pseudomonadati</taxon>
        <taxon>Pseudomonadota</taxon>
        <taxon>Gammaproteobacteria</taxon>
        <taxon>Kangiellales</taxon>
        <taxon>Kangiellaceae</taxon>
        <taxon>Kangiella</taxon>
    </lineage>
</organism>
<comment type="caution">
    <text evidence="2">The sequence shown here is derived from an EMBL/GenBank/DDBJ whole genome shotgun (WGS) entry which is preliminary data.</text>
</comment>
<dbReference type="EMBL" id="QICH01000064">
    <property type="protein sequence ID" value="PXF62318.1"/>
    <property type="molecule type" value="Genomic_DNA"/>
</dbReference>
<dbReference type="AlphaFoldDB" id="A0A318D3B4"/>
<feature type="region of interest" description="Disordered" evidence="1">
    <location>
        <begin position="1"/>
        <end position="43"/>
    </location>
</feature>
<accession>A0A318D3B4</accession>
<evidence type="ECO:0000313" key="3">
    <source>
        <dbReference type="Proteomes" id="UP000247689"/>
    </source>
</evidence>